<sequence>MPTPAESLTIQSDKKSRQDAVSACVAQLIGEGTPNDQALAICTSQADKAMGTKEAPR</sequence>
<dbReference type="AlphaFoldDB" id="A0A0F9CGN7"/>
<comment type="caution">
    <text evidence="1">The sequence shown here is derived from an EMBL/GenBank/DDBJ whole genome shotgun (WGS) entry which is preliminary data.</text>
</comment>
<reference evidence="1" key="1">
    <citation type="journal article" date="2015" name="Nature">
        <title>Complex archaea that bridge the gap between prokaryotes and eukaryotes.</title>
        <authorList>
            <person name="Spang A."/>
            <person name="Saw J.H."/>
            <person name="Jorgensen S.L."/>
            <person name="Zaremba-Niedzwiedzka K."/>
            <person name="Martijn J."/>
            <person name="Lind A.E."/>
            <person name="van Eijk R."/>
            <person name="Schleper C."/>
            <person name="Guy L."/>
            <person name="Ettema T.J."/>
        </authorList>
    </citation>
    <scope>NUCLEOTIDE SEQUENCE</scope>
</reference>
<name>A0A0F9CGN7_9ZZZZ</name>
<accession>A0A0F9CGN7</accession>
<protein>
    <submittedName>
        <fullName evidence="1">Uncharacterized protein</fullName>
    </submittedName>
</protein>
<evidence type="ECO:0000313" key="1">
    <source>
        <dbReference type="EMBL" id="KKL48249.1"/>
    </source>
</evidence>
<gene>
    <name evidence="1" type="ORF">LCGC14_2327390</name>
</gene>
<proteinExistence type="predicted"/>
<organism evidence="1">
    <name type="scientific">marine sediment metagenome</name>
    <dbReference type="NCBI Taxonomy" id="412755"/>
    <lineage>
        <taxon>unclassified sequences</taxon>
        <taxon>metagenomes</taxon>
        <taxon>ecological metagenomes</taxon>
    </lineage>
</organism>
<dbReference type="EMBL" id="LAZR01033381">
    <property type="protein sequence ID" value="KKL48249.1"/>
    <property type="molecule type" value="Genomic_DNA"/>
</dbReference>